<evidence type="ECO:0000256" key="1">
    <source>
        <dbReference type="PROSITE-ProRule" id="PRU01373"/>
    </source>
</evidence>
<sequence length="174" mass="19746">MNSPNHTKFNARDIGVITWQTHSYRCALGKMGVIPAEDKQEGDNKSPLGEWPMRRVFYRPDRVARPKTQLATCALTPEMGWCDDIKSPEFYNTLIPLPSPHRHEKLWREDGVYDIIIELGYNDSPPIIGKGSAIFMHLKRNEYEGTEGCVALAKEHLLSLLEEAKPGDVVNISR</sequence>
<dbReference type="CDD" id="cd16913">
    <property type="entry name" value="YkuD_like"/>
    <property type="match status" value="1"/>
</dbReference>
<organism evidence="3 4">
    <name type="scientific">Hirschia litorea</name>
    <dbReference type="NCBI Taxonomy" id="1199156"/>
    <lineage>
        <taxon>Bacteria</taxon>
        <taxon>Pseudomonadati</taxon>
        <taxon>Pseudomonadota</taxon>
        <taxon>Alphaproteobacteria</taxon>
        <taxon>Hyphomonadales</taxon>
        <taxon>Hyphomonadaceae</taxon>
        <taxon>Hirschia</taxon>
    </lineage>
</organism>
<dbReference type="Proteomes" id="UP001596492">
    <property type="component" value="Unassembled WGS sequence"/>
</dbReference>
<protein>
    <submittedName>
        <fullName evidence="3">L,D-transpeptidase</fullName>
    </submittedName>
</protein>
<proteinExistence type="predicted"/>
<feature type="active site" description="Proton donor/acceptor" evidence="1">
    <location>
        <position position="137"/>
    </location>
</feature>
<dbReference type="InterPro" id="IPR005490">
    <property type="entry name" value="LD_TPept_cat_dom"/>
</dbReference>
<evidence type="ECO:0000259" key="2">
    <source>
        <dbReference type="PROSITE" id="PS52029"/>
    </source>
</evidence>
<comment type="pathway">
    <text evidence="1">Cell wall biogenesis; peptidoglycan biosynthesis.</text>
</comment>
<dbReference type="Pfam" id="PF03734">
    <property type="entry name" value="YkuD"/>
    <property type="match status" value="1"/>
</dbReference>
<feature type="domain" description="L,D-TPase catalytic" evidence="2">
    <location>
        <begin position="1"/>
        <end position="173"/>
    </location>
</feature>
<evidence type="ECO:0000313" key="4">
    <source>
        <dbReference type="Proteomes" id="UP001596492"/>
    </source>
</evidence>
<dbReference type="PROSITE" id="PS52029">
    <property type="entry name" value="LD_TPASE"/>
    <property type="match status" value="1"/>
</dbReference>
<dbReference type="PANTHER" id="PTHR38589">
    <property type="entry name" value="BLR0621 PROTEIN"/>
    <property type="match status" value="1"/>
</dbReference>
<comment type="caution">
    <text evidence="3">The sequence shown here is derived from an EMBL/GenBank/DDBJ whole genome shotgun (WGS) entry which is preliminary data.</text>
</comment>
<keyword evidence="1" id="KW-0133">Cell shape</keyword>
<gene>
    <name evidence="3" type="ORF">ACFQS8_11905</name>
</gene>
<dbReference type="PANTHER" id="PTHR38589:SF1">
    <property type="entry name" value="BLR0621 PROTEIN"/>
    <property type="match status" value="1"/>
</dbReference>
<accession>A0ABW2IN89</accession>
<reference evidence="4" key="1">
    <citation type="journal article" date="2019" name="Int. J. Syst. Evol. Microbiol.">
        <title>The Global Catalogue of Microorganisms (GCM) 10K type strain sequencing project: providing services to taxonomists for standard genome sequencing and annotation.</title>
        <authorList>
            <consortium name="The Broad Institute Genomics Platform"/>
            <consortium name="The Broad Institute Genome Sequencing Center for Infectious Disease"/>
            <person name="Wu L."/>
            <person name="Ma J."/>
        </authorList>
    </citation>
    <scope>NUCLEOTIDE SEQUENCE [LARGE SCALE GENOMIC DNA]</scope>
    <source>
        <strain evidence="4">CCUG 51308</strain>
    </source>
</reference>
<keyword evidence="1" id="KW-0961">Cell wall biogenesis/degradation</keyword>
<keyword evidence="1" id="KW-0573">Peptidoglycan synthesis</keyword>
<keyword evidence="4" id="KW-1185">Reference proteome</keyword>
<evidence type="ECO:0000313" key="3">
    <source>
        <dbReference type="EMBL" id="MFC7292325.1"/>
    </source>
</evidence>
<dbReference type="RefSeq" id="WP_382167669.1">
    <property type="nucleotide sequence ID" value="NZ_JBHTBR010000005.1"/>
</dbReference>
<feature type="active site" description="Nucleophile" evidence="1">
    <location>
        <position position="149"/>
    </location>
</feature>
<dbReference type="EMBL" id="JBHTBR010000005">
    <property type="protein sequence ID" value="MFC7292325.1"/>
    <property type="molecule type" value="Genomic_DNA"/>
</dbReference>
<name>A0ABW2IN89_9PROT</name>